<dbReference type="Pfam" id="PF03796">
    <property type="entry name" value="DnaB_C"/>
    <property type="match status" value="1"/>
</dbReference>
<dbReference type="InterPro" id="IPR007692">
    <property type="entry name" value="DNA_helicase_DnaB"/>
</dbReference>
<organism evidence="13 14">
    <name type="scientific">Streptococcus phage 23TH</name>
    <dbReference type="NCBI Taxonomy" id="2776815"/>
    <lineage>
        <taxon>Viruses</taxon>
        <taxon>Duplodnaviria</taxon>
        <taxon>Heunggongvirae</taxon>
        <taxon>Uroviricota</taxon>
        <taxon>Caudoviricetes</taxon>
        <taxon>Mcshanvirinae</taxon>
        <taxon>Phadecavirus</taxon>
        <taxon>Phadecavirus pv23TH</taxon>
    </lineage>
</organism>
<dbReference type="PROSITE" id="PS51199">
    <property type="entry name" value="SF4_HELICASE"/>
    <property type="match status" value="1"/>
</dbReference>
<reference evidence="13 14" key="1">
    <citation type="submission" date="2020-08" db="EMBL/GenBank/DDBJ databases">
        <authorList>
            <person name="van der Kamp I."/>
            <person name="Buttimer C.T.H."/>
        </authorList>
    </citation>
    <scope>NUCLEOTIDE SEQUENCE [LARGE SCALE GENOMIC DNA]</scope>
</reference>
<evidence type="ECO:0000256" key="11">
    <source>
        <dbReference type="ARBA" id="ARBA00048954"/>
    </source>
</evidence>
<evidence type="ECO:0000256" key="10">
    <source>
        <dbReference type="ARBA" id="ARBA00044969"/>
    </source>
</evidence>
<dbReference type="EMBL" id="MT900487">
    <property type="protein sequence ID" value="QOI69892.1"/>
    <property type="molecule type" value="Genomic_DNA"/>
</dbReference>
<evidence type="ECO:0000256" key="8">
    <source>
        <dbReference type="ARBA" id="ARBA00023125"/>
    </source>
</evidence>
<proteinExistence type="inferred from homology"/>
<dbReference type="SUPFAM" id="SSF48024">
    <property type="entry name" value="N-terminal domain of DnaB helicase"/>
    <property type="match status" value="1"/>
</dbReference>
<dbReference type="InterPro" id="IPR003593">
    <property type="entry name" value="AAA+_ATPase"/>
</dbReference>
<protein>
    <recommendedName>
        <fullName evidence="10">DNA 5'-3' helicase</fullName>
        <ecNumber evidence="10">5.6.2.3</ecNumber>
    </recommendedName>
</protein>
<keyword evidence="9" id="KW-0413">Isomerase</keyword>
<dbReference type="NCBIfam" id="TIGR00665">
    <property type="entry name" value="DnaB"/>
    <property type="match status" value="1"/>
</dbReference>
<dbReference type="Pfam" id="PF00772">
    <property type="entry name" value="DnaB"/>
    <property type="match status" value="1"/>
</dbReference>
<evidence type="ECO:0000256" key="7">
    <source>
        <dbReference type="ARBA" id="ARBA00022840"/>
    </source>
</evidence>
<evidence type="ECO:0000256" key="4">
    <source>
        <dbReference type="ARBA" id="ARBA00022741"/>
    </source>
</evidence>
<keyword evidence="8" id="KW-0238">DNA-binding</keyword>
<dbReference type="GO" id="GO:0005524">
    <property type="term" value="F:ATP binding"/>
    <property type="evidence" value="ECO:0007669"/>
    <property type="project" value="UniProtKB-KW"/>
</dbReference>
<dbReference type="SUPFAM" id="SSF52540">
    <property type="entry name" value="P-loop containing nucleoside triphosphate hydrolases"/>
    <property type="match status" value="1"/>
</dbReference>
<dbReference type="SMART" id="SM00382">
    <property type="entry name" value="AAA"/>
    <property type="match status" value="1"/>
</dbReference>
<dbReference type="InterPro" id="IPR007693">
    <property type="entry name" value="DNA_helicase_DnaB-like_N"/>
</dbReference>
<evidence type="ECO:0000256" key="5">
    <source>
        <dbReference type="ARBA" id="ARBA00022801"/>
    </source>
</evidence>
<dbReference type="GO" id="GO:0016787">
    <property type="term" value="F:hydrolase activity"/>
    <property type="evidence" value="ECO:0007669"/>
    <property type="project" value="UniProtKB-KW"/>
</dbReference>
<evidence type="ECO:0000256" key="2">
    <source>
        <dbReference type="ARBA" id="ARBA00022515"/>
    </source>
</evidence>
<evidence type="ECO:0000256" key="3">
    <source>
        <dbReference type="ARBA" id="ARBA00022705"/>
    </source>
</evidence>
<feature type="domain" description="SF4 helicase" evidence="12">
    <location>
        <begin position="176"/>
        <end position="443"/>
    </location>
</feature>
<evidence type="ECO:0000313" key="13">
    <source>
        <dbReference type="EMBL" id="QOI69892.1"/>
    </source>
</evidence>
<dbReference type="NCBIfam" id="NF004384">
    <property type="entry name" value="PRK05748.1"/>
    <property type="match status" value="1"/>
</dbReference>
<dbReference type="InterPro" id="IPR027417">
    <property type="entry name" value="P-loop_NTPase"/>
</dbReference>
<dbReference type="CDD" id="cd00984">
    <property type="entry name" value="DnaB_C"/>
    <property type="match status" value="1"/>
</dbReference>
<dbReference type="PANTHER" id="PTHR30153">
    <property type="entry name" value="REPLICATIVE DNA HELICASE DNAB"/>
    <property type="match status" value="1"/>
</dbReference>
<keyword evidence="2" id="KW-0639">Primosome</keyword>
<dbReference type="Proteomes" id="UP000593934">
    <property type="component" value="Segment"/>
</dbReference>
<dbReference type="InterPro" id="IPR007694">
    <property type="entry name" value="DNA_helicase_DnaB-like_C"/>
</dbReference>
<name>A0A7L8ZL72_9CAUD</name>
<keyword evidence="7" id="KW-0067">ATP-binding</keyword>
<evidence type="ECO:0000256" key="6">
    <source>
        <dbReference type="ARBA" id="ARBA00022806"/>
    </source>
</evidence>
<dbReference type="InterPro" id="IPR036185">
    <property type="entry name" value="DNA_heli_DnaB-like_N_sf"/>
</dbReference>
<dbReference type="GO" id="GO:0003677">
    <property type="term" value="F:DNA binding"/>
    <property type="evidence" value="ECO:0007669"/>
    <property type="project" value="UniProtKB-KW"/>
</dbReference>
<comment type="similarity">
    <text evidence="1">Belongs to the helicase family. DnaB subfamily.</text>
</comment>
<dbReference type="Gene3D" id="3.40.50.300">
    <property type="entry name" value="P-loop containing nucleotide triphosphate hydrolases"/>
    <property type="match status" value="1"/>
</dbReference>
<keyword evidence="4" id="KW-0547">Nucleotide-binding</keyword>
<dbReference type="FunFam" id="3.40.50.300:FF:000076">
    <property type="entry name" value="Replicative DNA helicase"/>
    <property type="match status" value="1"/>
</dbReference>
<dbReference type="GO" id="GO:0006269">
    <property type="term" value="P:DNA replication, synthesis of primer"/>
    <property type="evidence" value="ECO:0007669"/>
    <property type="project" value="UniProtKB-KW"/>
</dbReference>
<comment type="catalytic activity">
    <reaction evidence="11">
        <text>ATP + H2O = ADP + phosphate + H(+)</text>
        <dbReference type="Rhea" id="RHEA:13065"/>
        <dbReference type="ChEBI" id="CHEBI:15377"/>
        <dbReference type="ChEBI" id="CHEBI:15378"/>
        <dbReference type="ChEBI" id="CHEBI:30616"/>
        <dbReference type="ChEBI" id="CHEBI:43474"/>
        <dbReference type="ChEBI" id="CHEBI:456216"/>
        <dbReference type="EC" id="5.6.2.3"/>
    </reaction>
</comment>
<dbReference type="PANTHER" id="PTHR30153:SF2">
    <property type="entry name" value="REPLICATIVE DNA HELICASE"/>
    <property type="match status" value="1"/>
</dbReference>
<evidence type="ECO:0000259" key="12">
    <source>
        <dbReference type="PROSITE" id="PS51199"/>
    </source>
</evidence>
<dbReference type="Gene3D" id="1.10.860.10">
    <property type="entry name" value="DNAb Helicase, Chain A"/>
    <property type="match status" value="1"/>
</dbReference>
<dbReference type="FunFam" id="1.10.860.10:FF:000001">
    <property type="entry name" value="Replicative DNA helicase"/>
    <property type="match status" value="1"/>
</dbReference>
<keyword evidence="6 13" id="KW-0347">Helicase</keyword>
<dbReference type="GO" id="GO:0042802">
    <property type="term" value="F:identical protein binding"/>
    <property type="evidence" value="ECO:0007669"/>
    <property type="project" value="UniProtKB-ARBA"/>
</dbReference>
<evidence type="ECO:0000313" key="14">
    <source>
        <dbReference type="Proteomes" id="UP000593934"/>
    </source>
</evidence>
<sequence length="443" mass="48800">MDDFKIPPHDLVAEQSVLGAVFIAPDTIISLADELVPDDFYKPANKIVFKTMLSLLEKGEPIDATTMVSALTNQGDISKIGGMNYVVELVNSTPTSKNVEHYAKLVKEKATLRKVITDLSESLSSAYQGDVSISDIISKTEKSMLDISNQNTGTGFRNVADILDTHMQIVETRSQTDGFVTGLSTGFVGLDKITTGLHEGNLIILAARPAMGKTALALNVAKYVATKERKPAVIFSLEMGAEELIERMLASEGMVPAYHLKTGNLSTDEWKRLVQAQNNLYDAPIFVDDTAGIRISEIRSNARKLAQEMGGLGVIIIDYLQLITGAKGENRQQIVSEISRELKILAKNLKVPVIALSQLSRAVEQRQDKRPMLADLRESGSIEQDADIVAFLYREAYYQKEQADSQEANNVTELILEKNRHGSLGTVKLYFHKEYTKFSSVKG</sequence>
<dbReference type="GO" id="GO:0043139">
    <property type="term" value="F:5'-3' DNA helicase activity"/>
    <property type="evidence" value="ECO:0007669"/>
    <property type="project" value="UniProtKB-EC"/>
</dbReference>
<keyword evidence="5" id="KW-0378">Hydrolase</keyword>
<evidence type="ECO:0000256" key="1">
    <source>
        <dbReference type="ARBA" id="ARBA00008428"/>
    </source>
</evidence>
<dbReference type="EC" id="5.6.2.3" evidence="10"/>
<keyword evidence="3" id="KW-0235">DNA replication</keyword>
<evidence type="ECO:0000256" key="9">
    <source>
        <dbReference type="ARBA" id="ARBA00023235"/>
    </source>
</evidence>
<gene>
    <name evidence="13" type="ORF">23TH_13</name>
</gene>
<dbReference type="InterPro" id="IPR016136">
    <property type="entry name" value="DNA_helicase_N/primase_C"/>
</dbReference>
<accession>A0A7L8ZL72</accession>
<keyword evidence="14" id="KW-1185">Reference proteome</keyword>